<name>A0A6M3J539_9ZZZZ</name>
<evidence type="ECO:0000313" key="1">
    <source>
        <dbReference type="EMBL" id="QJA64315.1"/>
    </source>
</evidence>
<dbReference type="EMBL" id="MT141517">
    <property type="protein sequence ID" value="QJA64315.1"/>
    <property type="molecule type" value="Genomic_DNA"/>
</dbReference>
<gene>
    <name evidence="2" type="ORF">MM415A00294_0025</name>
    <name evidence="1" type="ORF">MM415B00522_0025</name>
</gene>
<proteinExistence type="predicted"/>
<reference evidence="1" key="1">
    <citation type="submission" date="2020-03" db="EMBL/GenBank/DDBJ databases">
        <title>The deep terrestrial virosphere.</title>
        <authorList>
            <person name="Holmfeldt K."/>
            <person name="Nilsson E."/>
            <person name="Simone D."/>
            <person name="Lopez-Fernandez M."/>
            <person name="Wu X."/>
            <person name="de Brujin I."/>
            <person name="Lundin D."/>
            <person name="Andersson A."/>
            <person name="Bertilsson S."/>
            <person name="Dopson M."/>
        </authorList>
    </citation>
    <scope>NUCLEOTIDE SEQUENCE</scope>
    <source>
        <strain evidence="2">MM415A00294</strain>
        <strain evidence="1">MM415B00522</strain>
    </source>
</reference>
<accession>A0A6M3J539</accession>
<organism evidence="1">
    <name type="scientific">viral metagenome</name>
    <dbReference type="NCBI Taxonomy" id="1070528"/>
    <lineage>
        <taxon>unclassified sequences</taxon>
        <taxon>metagenomes</taxon>
        <taxon>organismal metagenomes</taxon>
    </lineage>
</organism>
<evidence type="ECO:0000313" key="2">
    <source>
        <dbReference type="EMBL" id="QJA83327.1"/>
    </source>
</evidence>
<protein>
    <submittedName>
        <fullName evidence="1">Uncharacterized protein</fullName>
    </submittedName>
</protein>
<dbReference type="EMBL" id="MT142508">
    <property type="protein sequence ID" value="QJA83327.1"/>
    <property type="molecule type" value="Genomic_DNA"/>
</dbReference>
<sequence>MLDADDLAGLYDPAEFGTRATLKKAAQAVPVDGLILDEKPGNRLSTSKHTGAGLRVRTSGLVFQVPANAVPADWQDWLVELPAGSAVQYSIVDAAPPQSGSCNLTLNPYQPRTETHGQWLRAEN</sequence>
<dbReference type="AlphaFoldDB" id="A0A6M3J539"/>